<feature type="transmembrane region" description="Helical" evidence="6">
    <location>
        <begin position="58"/>
        <end position="76"/>
    </location>
</feature>
<proteinExistence type="inferred from homology"/>
<evidence type="ECO:0000256" key="4">
    <source>
        <dbReference type="ARBA" id="ARBA00022989"/>
    </source>
</evidence>
<protein>
    <submittedName>
        <fullName evidence="8">Permease of the drug/metabolite transporter (DMT) superfamily</fullName>
    </submittedName>
</protein>
<reference evidence="8 9" key="1">
    <citation type="submission" date="2016-10" db="EMBL/GenBank/DDBJ databases">
        <authorList>
            <person name="de Groot N.N."/>
        </authorList>
    </citation>
    <scope>NUCLEOTIDE SEQUENCE [LARGE SCALE GENOMIC DNA]</scope>
    <source>
        <strain evidence="8 9">DSM 25383</strain>
    </source>
</reference>
<sequence length="302" mass="33708">MVFANVFFGANFSFYVSLTRNFLDFQQIFMLQVLSAAVFFIPFALFSKQSFRITWRDAGNILIVSLLIVYGWMYMLLWGSSYTTPIDASVIATLGPAFTLIMDHLMHPRKYIRTRVVGVVCALVGAAILIFSDGFSLTHGSRAQGNLFVLAAVVAIAINTVIIKPQLEKLGTLVVMGWYYIIGLAITAPFFWKYIAHVPFLRLPLYAQAELGYILILGTVLPMYLLYRGTEKLTSVHTALYRYIQPLIAGILAVTRGQAHFNAANITASAFIFAGVVLVVIGYKYYVRHGLPKLRSDGLLQH</sequence>
<dbReference type="InterPro" id="IPR037185">
    <property type="entry name" value="EmrE-like"/>
</dbReference>
<feature type="transmembrane region" description="Helical" evidence="6">
    <location>
        <begin position="28"/>
        <end position="46"/>
    </location>
</feature>
<dbReference type="EMBL" id="FNRI01000006">
    <property type="protein sequence ID" value="SEA76535.1"/>
    <property type="molecule type" value="Genomic_DNA"/>
</dbReference>
<feature type="transmembrane region" description="Helical" evidence="6">
    <location>
        <begin position="143"/>
        <end position="163"/>
    </location>
</feature>
<feature type="transmembrane region" description="Helical" evidence="6">
    <location>
        <begin position="211"/>
        <end position="227"/>
    </location>
</feature>
<evidence type="ECO:0000256" key="2">
    <source>
        <dbReference type="ARBA" id="ARBA00007362"/>
    </source>
</evidence>
<dbReference type="AlphaFoldDB" id="A0A1H4DUR1"/>
<keyword evidence="4 6" id="KW-1133">Transmembrane helix</keyword>
<accession>A0A1H4DUR1</accession>
<gene>
    <name evidence="8" type="ORF">SAMN05444145_10651</name>
</gene>
<name>A0A1H4DUR1_9BACT</name>
<feature type="transmembrane region" description="Helical" evidence="6">
    <location>
        <begin position="170"/>
        <end position="191"/>
    </location>
</feature>
<evidence type="ECO:0000313" key="9">
    <source>
        <dbReference type="Proteomes" id="UP000183253"/>
    </source>
</evidence>
<evidence type="ECO:0000256" key="1">
    <source>
        <dbReference type="ARBA" id="ARBA00004141"/>
    </source>
</evidence>
<comment type="subcellular location">
    <subcellularLocation>
        <location evidence="1">Membrane</location>
        <topology evidence="1">Multi-pass membrane protein</topology>
    </subcellularLocation>
</comment>
<evidence type="ECO:0000256" key="6">
    <source>
        <dbReference type="SAM" id="Phobius"/>
    </source>
</evidence>
<feature type="transmembrane region" description="Helical" evidence="6">
    <location>
        <begin position="263"/>
        <end position="286"/>
    </location>
</feature>
<dbReference type="RefSeq" id="WP_010266786.1">
    <property type="nucleotide sequence ID" value="NZ_CAEG01000021.1"/>
</dbReference>
<keyword evidence="9" id="KW-1185">Reference proteome</keyword>
<feature type="transmembrane region" description="Helical" evidence="6">
    <location>
        <begin position="82"/>
        <end position="102"/>
    </location>
</feature>
<dbReference type="GO" id="GO:0016020">
    <property type="term" value="C:membrane"/>
    <property type="evidence" value="ECO:0007669"/>
    <property type="project" value="UniProtKB-SubCell"/>
</dbReference>
<dbReference type="PANTHER" id="PTHR32322">
    <property type="entry name" value="INNER MEMBRANE TRANSPORTER"/>
    <property type="match status" value="1"/>
</dbReference>
<keyword evidence="3 6" id="KW-0812">Transmembrane</keyword>
<keyword evidence="5 6" id="KW-0472">Membrane</keyword>
<dbReference type="Proteomes" id="UP000183253">
    <property type="component" value="Unassembled WGS sequence"/>
</dbReference>
<dbReference type="OrthoDB" id="1004948at2"/>
<feature type="domain" description="EamA" evidence="7">
    <location>
        <begin position="145"/>
        <end position="280"/>
    </location>
</feature>
<evidence type="ECO:0000313" key="8">
    <source>
        <dbReference type="EMBL" id="SEA76535.1"/>
    </source>
</evidence>
<feature type="domain" description="EamA" evidence="7">
    <location>
        <begin position="2"/>
        <end position="130"/>
    </location>
</feature>
<dbReference type="SUPFAM" id="SSF103481">
    <property type="entry name" value="Multidrug resistance efflux transporter EmrE"/>
    <property type="match status" value="2"/>
</dbReference>
<evidence type="ECO:0000256" key="3">
    <source>
        <dbReference type="ARBA" id="ARBA00022692"/>
    </source>
</evidence>
<comment type="similarity">
    <text evidence="2">Belongs to the EamA transporter family.</text>
</comment>
<dbReference type="PANTHER" id="PTHR32322:SF2">
    <property type="entry name" value="EAMA DOMAIN-CONTAINING PROTEIN"/>
    <property type="match status" value="1"/>
</dbReference>
<evidence type="ECO:0000259" key="7">
    <source>
        <dbReference type="Pfam" id="PF00892"/>
    </source>
</evidence>
<evidence type="ECO:0000256" key="5">
    <source>
        <dbReference type="ARBA" id="ARBA00023136"/>
    </source>
</evidence>
<feature type="transmembrane region" description="Helical" evidence="6">
    <location>
        <begin position="114"/>
        <end position="131"/>
    </location>
</feature>
<dbReference type="InterPro" id="IPR050638">
    <property type="entry name" value="AA-Vitamin_Transporters"/>
</dbReference>
<dbReference type="InterPro" id="IPR000620">
    <property type="entry name" value="EamA_dom"/>
</dbReference>
<dbReference type="Pfam" id="PF00892">
    <property type="entry name" value="EamA"/>
    <property type="match status" value="2"/>
</dbReference>
<organism evidence="8 9">
    <name type="scientific">Alistipes timonensis JC136</name>
    <dbReference type="NCBI Taxonomy" id="1033731"/>
    <lineage>
        <taxon>Bacteria</taxon>
        <taxon>Pseudomonadati</taxon>
        <taxon>Bacteroidota</taxon>
        <taxon>Bacteroidia</taxon>
        <taxon>Bacteroidales</taxon>
        <taxon>Rikenellaceae</taxon>
        <taxon>Alistipes</taxon>
    </lineage>
</organism>
<dbReference type="STRING" id="1033731.SAMN05444145_10651"/>